<name>A0A7K9P7S8_9CORV</name>
<dbReference type="EMBL" id="VWZT01002559">
    <property type="protein sequence ID" value="NXH95314.1"/>
    <property type="molecule type" value="Genomic_DNA"/>
</dbReference>
<dbReference type="AlphaFoldDB" id="A0A7K9P7S8"/>
<organism evidence="2 3">
    <name type="scientific">Pachycephala philippinensis</name>
    <name type="common">yellow-belllied whistler</name>
    <dbReference type="NCBI Taxonomy" id="449367"/>
    <lineage>
        <taxon>Eukaryota</taxon>
        <taxon>Metazoa</taxon>
        <taxon>Chordata</taxon>
        <taxon>Craniata</taxon>
        <taxon>Vertebrata</taxon>
        <taxon>Euteleostomi</taxon>
        <taxon>Archelosauria</taxon>
        <taxon>Archosauria</taxon>
        <taxon>Dinosauria</taxon>
        <taxon>Saurischia</taxon>
        <taxon>Theropoda</taxon>
        <taxon>Coelurosauria</taxon>
        <taxon>Aves</taxon>
        <taxon>Neognathae</taxon>
        <taxon>Neoaves</taxon>
        <taxon>Telluraves</taxon>
        <taxon>Australaves</taxon>
        <taxon>Passeriformes</taxon>
        <taxon>Corvoidea</taxon>
        <taxon>Pachycephalidae</taxon>
        <taxon>Pachycephala</taxon>
    </lineage>
</organism>
<dbReference type="GO" id="GO:0045218">
    <property type="term" value="P:zonula adherens maintenance"/>
    <property type="evidence" value="ECO:0007669"/>
    <property type="project" value="TreeGrafter"/>
</dbReference>
<protein>
    <submittedName>
        <fullName evidence="2">PKHA7 protein</fullName>
    </submittedName>
</protein>
<dbReference type="Proteomes" id="UP000570547">
    <property type="component" value="Unassembled WGS sequence"/>
</dbReference>
<evidence type="ECO:0000256" key="1">
    <source>
        <dbReference type="SAM" id="MobiDB-lite"/>
    </source>
</evidence>
<evidence type="ECO:0000313" key="3">
    <source>
        <dbReference type="Proteomes" id="UP000570547"/>
    </source>
</evidence>
<dbReference type="GO" id="GO:0044331">
    <property type="term" value="P:cell-cell adhesion mediated by cadherin"/>
    <property type="evidence" value="ECO:0007669"/>
    <property type="project" value="TreeGrafter"/>
</dbReference>
<proteinExistence type="predicted"/>
<keyword evidence="3" id="KW-1185">Reference proteome</keyword>
<accession>A0A7K9P7S8</accession>
<evidence type="ECO:0000313" key="2">
    <source>
        <dbReference type="EMBL" id="NXH95314.1"/>
    </source>
</evidence>
<feature type="compositionally biased region" description="Basic and acidic residues" evidence="1">
    <location>
        <begin position="44"/>
        <end position="55"/>
    </location>
</feature>
<dbReference type="PANTHER" id="PTHR12752:SF4">
    <property type="entry name" value="PLECKSTRIN HOMOLOGY DOMAIN-CONTAINING FAMILY A MEMBER 7"/>
    <property type="match status" value="1"/>
</dbReference>
<dbReference type="GO" id="GO:0046930">
    <property type="term" value="C:pore complex"/>
    <property type="evidence" value="ECO:0007669"/>
    <property type="project" value="TreeGrafter"/>
</dbReference>
<comment type="caution">
    <text evidence="2">The sequence shown here is derived from an EMBL/GenBank/DDBJ whole genome shotgun (WGS) entry which is preliminary data.</text>
</comment>
<gene>
    <name evidence="2" type="primary">Plekha7</name>
    <name evidence="2" type="ORF">PACPHI_R03229</name>
</gene>
<sequence>QEDEAPPRPPLPQLYSPEDQPPAVPPLPREATVIRHTSVRGLKRQSDERKRDRELGQYVNGDYRVELRSYMSEPELAMLGGDLSHSSSALISPDSGYQTLPTRGLSGSTSRLHQSSTISSFATLRRDRSKVSFNKLLKANRPKSALERLYSGDHQRGKMSAEEQLERMKRHQKALVRERKRTLSQGERQPVSSRSFIRPVSADVGSVC</sequence>
<dbReference type="GO" id="GO:0005915">
    <property type="term" value="C:zonula adherens"/>
    <property type="evidence" value="ECO:0007669"/>
    <property type="project" value="TreeGrafter"/>
</dbReference>
<feature type="region of interest" description="Disordered" evidence="1">
    <location>
        <begin position="1"/>
        <end position="55"/>
    </location>
</feature>
<dbReference type="GO" id="GO:0090136">
    <property type="term" value="P:epithelial cell-cell adhesion"/>
    <property type="evidence" value="ECO:0007669"/>
    <property type="project" value="TreeGrafter"/>
</dbReference>
<dbReference type="GO" id="GO:0046931">
    <property type="term" value="P:pore complex assembly"/>
    <property type="evidence" value="ECO:0007669"/>
    <property type="project" value="TreeGrafter"/>
</dbReference>
<reference evidence="2 3" key="1">
    <citation type="submission" date="2019-09" db="EMBL/GenBank/DDBJ databases">
        <title>Bird 10,000 Genomes (B10K) Project - Family phase.</title>
        <authorList>
            <person name="Zhang G."/>
        </authorList>
    </citation>
    <scope>NUCLEOTIDE SEQUENCE [LARGE SCALE GENOMIC DNA]</scope>
    <source>
        <strain evidence="2">B10K-DU-001-28</strain>
        <tissue evidence="2">Muscle</tissue>
    </source>
</reference>
<feature type="compositionally biased region" description="Basic and acidic residues" evidence="1">
    <location>
        <begin position="148"/>
        <end position="167"/>
    </location>
</feature>
<dbReference type="PANTHER" id="PTHR12752">
    <property type="entry name" value="PHOSPHOINOSITOL 3-PHOSPHATE-BINDING PROTEIN"/>
    <property type="match status" value="1"/>
</dbReference>
<feature type="non-terminal residue" evidence="2">
    <location>
        <position position="208"/>
    </location>
</feature>
<feature type="region of interest" description="Disordered" evidence="1">
    <location>
        <begin position="148"/>
        <end position="168"/>
    </location>
</feature>
<feature type="compositionally biased region" description="Pro residues" evidence="1">
    <location>
        <begin position="19"/>
        <end position="28"/>
    </location>
</feature>
<feature type="non-terminal residue" evidence="2">
    <location>
        <position position="1"/>
    </location>
</feature>